<dbReference type="InterPro" id="IPR014710">
    <property type="entry name" value="RmlC-like_jellyroll"/>
</dbReference>
<dbReference type="InterPro" id="IPR011051">
    <property type="entry name" value="RmlC_Cupin_sf"/>
</dbReference>
<dbReference type="InterPro" id="IPR013096">
    <property type="entry name" value="Cupin_2"/>
</dbReference>
<evidence type="ECO:0000256" key="1">
    <source>
        <dbReference type="ARBA" id="ARBA00022723"/>
    </source>
</evidence>
<protein>
    <submittedName>
        <fullName evidence="4">Cupin</fullName>
    </submittedName>
</protein>
<dbReference type="InterPro" id="IPR051610">
    <property type="entry name" value="GPI/OXD"/>
</dbReference>
<comment type="caution">
    <text evidence="4">The sequence shown here is derived from an EMBL/GenBank/DDBJ whole genome shotgun (WGS) entry which is preliminary data.</text>
</comment>
<keyword evidence="5" id="KW-1185">Reference proteome</keyword>
<name>A0A317F907_9PROT</name>
<proteinExistence type="predicted"/>
<dbReference type="PANTHER" id="PTHR35848">
    <property type="entry name" value="OXALATE-BINDING PROTEIN"/>
    <property type="match status" value="1"/>
</dbReference>
<dbReference type="InterPro" id="IPR006045">
    <property type="entry name" value="Cupin_1"/>
</dbReference>
<evidence type="ECO:0000313" key="5">
    <source>
        <dbReference type="Proteomes" id="UP000245765"/>
    </source>
</evidence>
<feature type="domain" description="Cupin type-2" evidence="3">
    <location>
        <begin position="258"/>
        <end position="321"/>
    </location>
</feature>
<evidence type="ECO:0000313" key="4">
    <source>
        <dbReference type="EMBL" id="PWS35631.1"/>
    </source>
</evidence>
<dbReference type="SUPFAM" id="SSF51182">
    <property type="entry name" value="RmlC-like cupins"/>
    <property type="match status" value="1"/>
</dbReference>
<dbReference type="EMBL" id="QGNA01000004">
    <property type="protein sequence ID" value="PWS35631.1"/>
    <property type="molecule type" value="Genomic_DNA"/>
</dbReference>
<evidence type="ECO:0000259" key="2">
    <source>
        <dbReference type="Pfam" id="PF00190"/>
    </source>
</evidence>
<organism evidence="4 5">
    <name type="scientific">Falsiroseomonas bella</name>
    <dbReference type="NCBI Taxonomy" id="2184016"/>
    <lineage>
        <taxon>Bacteria</taxon>
        <taxon>Pseudomonadati</taxon>
        <taxon>Pseudomonadota</taxon>
        <taxon>Alphaproteobacteria</taxon>
        <taxon>Acetobacterales</taxon>
        <taxon>Roseomonadaceae</taxon>
        <taxon>Falsiroseomonas</taxon>
    </lineage>
</organism>
<keyword evidence="1" id="KW-0479">Metal-binding</keyword>
<accession>A0A317F907</accession>
<dbReference type="Pfam" id="PF07883">
    <property type="entry name" value="Cupin_2"/>
    <property type="match status" value="1"/>
</dbReference>
<gene>
    <name evidence="4" type="ORF">DFH01_18735</name>
</gene>
<dbReference type="Gene3D" id="2.60.120.10">
    <property type="entry name" value="Jelly Rolls"/>
    <property type="match status" value="2"/>
</dbReference>
<dbReference type="GO" id="GO:0046872">
    <property type="term" value="F:metal ion binding"/>
    <property type="evidence" value="ECO:0007669"/>
    <property type="project" value="UniProtKB-KW"/>
</dbReference>
<dbReference type="Proteomes" id="UP000245765">
    <property type="component" value="Unassembled WGS sequence"/>
</dbReference>
<dbReference type="Pfam" id="PF00190">
    <property type="entry name" value="Cupin_1"/>
    <property type="match status" value="1"/>
</dbReference>
<dbReference type="AlphaFoldDB" id="A0A317F907"/>
<reference evidence="5" key="1">
    <citation type="submission" date="2018-05" db="EMBL/GenBank/DDBJ databases">
        <authorList>
            <person name="Du Z."/>
            <person name="Wang X."/>
        </authorList>
    </citation>
    <scope>NUCLEOTIDE SEQUENCE [LARGE SCALE GENOMIC DNA]</scope>
    <source>
        <strain evidence="5">CQN31</strain>
    </source>
</reference>
<evidence type="ECO:0000259" key="3">
    <source>
        <dbReference type="Pfam" id="PF07883"/>
    </source>
</evidence>
<dbReference type="OrthoDB" id="9798709at2"/>
<feature type="domain" description="Cupin type-1" evidence="2">
    <location>
        <begin position="68"/>
        <end position="151"/>
    </location>
</feature>
<sequence>MTAMLANRLIRYADLLPCKNAFVDTRSPGSDQKENFTLIGPGVSENPNQHVHIPEPHGFNIGGARQPPRCLNSQHSHETAEVFVVHKGRWRMIFGVNADEGDVTMEEGDVISIPIHMFRGFENIGEETGFLFAVLGGDDPGKVTWSPRVFDLAKQYGLVLLEGGRLVDTTVGESVPPGAKLQQPPSAAEIARLATPPREALASCVLKPKQFAVNPRSPLAREGVEEAAIITPQATGDGFAPGPIKGWWPHGFNLRCLRLESGAFVPPHIRNEEEVIFVHRGVLQLATPQGEVILGPGDTFTTPKGVPRGFRASSSNGVAAYVVRGGDSPAMPSFLS</sequence>
<dbReference type="PANTHER" id="PTHR35848:SF6">
    <property type="entry name" value="CUPIN TYPE-2 DOMAIN-CONTAINING PROTEIN"/>
    <property type="match status" value="1"/>
</dbReference>